<dbReference type="EMBL" id="ML975311">
    <property type="protein sequence ID" value="KAF1833847.1"/>
    <property type="molecule type" value="Genomic_DNA"/>
</dbReference>
<protein>
    <submittedName>
        <fullName evidence="1">Uncharacterized protein</fullName>
    </submittedName>
</protein>
<evidence type="ECO:0000313" key="1">
    <source>
        <dbReference type="EMBL" id="KAF1833847.1"/>
    </source>
</evidence>
<evidence type="ECO:0000313" key="2">
    <source>
        <dbReference type="Proteomes" id="UP000800040"/>
    </source>
</evidence>
<dbReference type="AlphaFoldDB" id="A0A6A5KEH4"/>
<proteinExistence type="predicted"/>
<dbReference type="Proteomes" id="UP000800040">
    <property type="component" value="Unassembled WGS sequence"/>
</dbReference>
<organism evidence="1 2">
    <name type="scientific">Decorospora gaudefroyi</name>
    <dbReference type="NCBI Taxonomy" id="184978"/>
    <lineage>
        <taxon>Eukaryota</taxon>
        <taxon>Fungi</taxon>
        <taxon>Dikarya</taxon>
        <taxon>Ascomycota</taxon>
        <taxon>Pezizomycotina</taxon>
        <taxon>Dothideomycetes</taxon>
        <taxon>Pleosporomycetidae</taxon>
        <taxon>Pleosporales</taxon>
        <taxon>Pleosporineae</taxon>
        <taxon>Pleosporaceae</taxon>
        <taxon>Decorospora</taxon>
    </lineage>
</organism>
<reference evidence="1" key="1">
    <citation type="submission" date="2020-01" db="EMBL/GenBank/DDBJ databases">
        <authorList>
            <consortium name="DOE Joint Genome Institute"/>
            <person name="Haridas S."/>
            <person name="Albert R."/>
            <person name="Binder M."/>
            <person name="Bloem J."/>
            <person name="Labutti K."/>
            <person name="Salamov A."/>
            <person name="Andreopoulos B."/>
            <person name="Baker S.E."/>
            <person name="Barry K."/>
            <person name="Bills G."/>
            <person name="Bluhm B.H."/>
            <person name="Cannon C."/>
            <person name="Castanera R."/>
            <person name="Culley D.E."/>
            <person name="Daum C."/>
            <person name="Ezra D."/>
            <person name="Gonzalez J.B."/>
            <person name="Henrissat B."/>
            <person name="Kuo A."/>
            <person name="Liang C."/>
            <person name="Lipzen A."/>
            <person name="Lutzoni F."/>
            <person name="Magnuson J."/>
            <person name="Mondo S."/>
            <person name="Nolan M."/>
            <person name="Ohm R."/>
            <person name="Pangilinan J."/>
            <person name="Park H.-J."/>
            <person name="Ramirez L."/>
            <person name="Alfaro M."/>
            <person name="Sun H."/>
            <person name="Tritt A."/>
            <person name="Yoshinaga Y."/>
            <person name="Zwiers L.-H."/>
            <person name="Turgeon B.G."/>
            <person name="Goodwin S.B."/>
            <person name="Spatafora J.W."/>
            <person name="Crous P.W."/>
            <person name="Grigoriev I.V."/>
        </authorList>
    </citation>
    <scope>NUCLEOTIDE SEQUENCE</scope>
    <source>
        <strain evidence="1">P77</strain>
    </source>
</reference>
<sequence length="241" mass="26935">MLASGNTDGKSLATDDHIPHYTWREHPRHASSPSNVSAQPRLQQRPHIVLDSIVSTLQDLVSEYILDRSNNRRILTIYICQPSATDLVARLVPVPSSVLPDDTLTTKFPETCAMWSEQLVPGPTETAEKAHFQILYSVLPDPVSKIVSVTTTTSVMTTQLPKTRAMWSEQLVPGRTETAEKAHFQILYCLTLCLEDCLGDHNDFGDDSALQLQDGLDAHSNTLFCVWVTYSYSVRTRNKSH</sequence>
<accession>A0A6A5KEH4</accession>
<name>A0A6A5KEH4_9PLEO</name>
<keyword evidence="2" id="KW-1185">Reference proteome</keyword>
<gene>
    <name evidence="1" type="ORF">BDW02DRAFT_598684</name>
</gene>